<gene>
    <name evidence="1" type="ORF">PENFLA_c017G03954</name>
</gene>
<dbReference type="Proteomes" id="UP000191342">
    <property type="component" value="Unassembled WGS sequence"/>
</dbReference>
<organism evidence="1 2">
    <name type="scientific">Penicillium flavigenum</name>
    <dbReference type="NCBI Taxonomy" id="254877"/>
    <lineage>
        <taxon>Eukaryota</taxon>
        <taxon>Fungi</taxon>
        <taxon>Dikarya</taxon>
        <taxon>Ascomycota</taxon>
        <taxon>Pezizomycotina</taxon>
        <taxon>Eurotiomycetes</taxon>
        <taxon>Eurotiomycetidae</taxon>
        <taxon>Eurotiales</taxon>
        <taxon>Aspergillaceae</taxon>
        <taxon>Penicillium</taxon>
    </lineage>
</organism>
<reference evidence="2" key="1">
    <citation type="journal article" date="2017" name="Nat. Microbiol.">
        <title>Global analysis of biosynthetic gene clusters reveals vast potential of secondary metabolite production in Penicillium species.</title>
        <authorList>
            <person name="Nielsen J.C."/>
            <person name="Grijseels S."/>
            <person name="Prigent S."/>
            <person name="Ji B."/>
            <person name="Dainat J."/>
            <person name="Nielsen K.F."/>
            <person name="Frisvad J.C."/>
            <person name="Workman M."/>
            <person name="Nielsen J."/>
        </authorList>
    </citation>
    <scope>NUCLEOTIDE SEQUENCE [LARGE SCALE GENOMIC DNA]</scope>
    <source>
        <strain evidence="2">IBT 14082</strain>
    </source>
</reference>
<evidence type="ECO:0000313" key="2">
    <source>
        <dbReference type="Proteomes" id="UP000191342"/>
    </source>
</evidence>
<dbReference type="AlphaFoldDB" id="A0A1V6T1W3"/>
<keyword evidence="2" id="KW-1185">Reference proteome</keyword>
<accession>A0A1V6T1W3</accession>
<evidence type="ECO:0000313" key="1">
    <source>
        <dbReference type="EMBL" id="OQE20222.1"/>
    </source>
</evidence>
<comment type="caution">
    <text evidence="1">The sequence shown here is derived from an EMBL/GenBank/DDBJ whole genome shotgun (WGS) entry which is preliminary data.</text>
</comment>
<sequence length="235" mass="25411">METMVEIVLGAEKVCCQVYGKFERSTYLAMSQDPVVPLNVSTPTPQDATPLANKDGLTLLQDSVAVRPKPMEVCIIWAAALPRGDVSANAEGGAGPADGRGGFHELGLIGMLLGELSGPSALVRDGECGDRSRLSYVWRRRSRPRCYSEQPEDSKRTRCGAVALGEFQMMDVFGGGYSEQAWSGQVLFSGSRRWSYRSAKDSFPFKSRKRTLPMALASWAPLGSAANVRSSPDLG</sequence>
<dbReference type="EMBL" id="MLQL01000017">
    <property type="protein sequence ID" value="OQE20222.1"/>
    <property type="molecule type" value="Genomic_DNA"/>
</dbReference>
<protein>
    <submittedName>
        <fullName evidence="1">Uncharacterized protein</fullName>
    </submittedName>
</protein>
<dbReference type="OrthoDB" id="4368008at2759"/>
<name>A0A1V6T1W3_9EURO</name>
<proteinExistence type="predicted"/>